<evidence type="ECO:0000313" key="2">
    <source>
        <dbReference type="EMBL" id="PIA52368.1"/>
    </source>
</evidence>
<reference evidence="2 3" key="1">
    <citation type="submission" date="2017-09" db="EMBL/GenBank/DDBJ databases">
        <title>WGS assembly of Aquilegia coerulea Goldsmith.</title>
        <authorList>
            <person name="Hodges S."/>
            <person name="Kramer E."/>
            <person name="Nordborg M."/>
            <person name="Tomkins J."/>
            <person name="Borevitz J."/>
            <person name="Derieg N."/>
            <person name="Yan J."/>
            <person name="Mihaltcheva S."/>
            <person name="Hayes R.D."/>
            <person name="Rokhsar D."/>
        </authorList>
    </citation>
    <scope>NUCLEOTIDE SEQUENCE [LARGE SCALE GENOMIC DNA]</scope>
    <source>
        <strain evidence="3">cv. Goldsmith</strain>
    </source>
</reference>
<dbReference type="PANTHER" id="PTHR10992:SF1002">
    <property type="entry name" value="SALICYLIC ACID-BINDING PROTEIN 2-LIKE"/>
    <property type="match status" value="1"/>
</dbReference>
<dbReference type="EMBL" id="KZ305027">
    <property type="protein sequence ID" value="PIA52368.1"/>
    <property type="molecule type" value="Genomic_DNA"/>
</dbReference>
<dbReference type="GO" id="GO:0080032">
    <property type="term" value="F:methyl jasmonate esterase activity"/>
    <property type="evidence" value="ECO:0007669"/>
    <property type="project" value="TreeGrafter"/>
</dbReference>
<dbReference type="InterPro" id="IPR029058">
    <property type="entry name" value="AB_hydrolase_fold"/>
</dbReference>
<accession>A0A2G5E9D1</accession>
<dbReference type="InterPro" id="IPR045889">
    <property type="entry name" value="MES/HNL"/>
</dbReference>
<dbReference type="GO" id="GO:0080031">
    <property type="term" value="F:methyl salicylate esterase activity"/>
    <property type="evidence" value="ECO:0007669"/>
    <property type="project" value="TreeGrafter"/>
</dbReference>
<evidence type="ECO:0000313" key="3">
    <source>
        <dbReference type="Proteomes" id="UP000230069"/>
    </source>
</evidence>
<protein>
    <recommendedName>
        <fullName evidence="1">AB hydrolase-1 domain-containing protein</fullName>
    </recommendedName>
</protein>
<dbReference type="Pfam" id="PF12697">
    <property type="entry name" value="Abhydrolase_6"/>
    <property type="match status" value="1"/>
</dbReference>
<keyword evidence="3" id="KW-1185">Reference proteome</keyword>
<feature type="domain" description="AB hydrolase-1" evidence="1">
    <location>
        <begin position="18"/>
        <end position="260"/>
    </location>
</feature>
<dbReference type="GO" id="GO:0009694">
    <property type="term" value="P:jasmonic acid metabolic process"/>
    <property type="evidence" value="ECO:0007669"/>
    <property type="project" value="TreeGrafter"/>
</dbReference>
<dbReference type="Proteomes" id="UP000230069">
    <property type="component" value="Unassembled WGS sequence"/>
</dbReference>
<sequence>MMNSELVQVQKQVKQQHFVLVHGSCHGAWCWYKLETLLRSAGHQVTSLDMAACGINPKQNDELRSISDYFDPLIRFMESIPIEEKVILVGHSHGGFGISMTMENFPEKISVAVFVTASMPGTTFSYSTIHQQFDKCGEGLQMDNQFGFDDGPESPPTSLLFGPNYLSSNVYQNCSPEDLLLATKLLRPIRLFSEENMSKELTVSETKYGSVNRVFVVSGEDKVMTKEFQQWMIENNPTDIVKEITGSDHMVMLSKPQQLCACLQEIAEYFSRFSY</sequence>
<name>A0A2G5E9D1_AQUCA</name>
<proteinExistence type="predicted"/>
<dbReference type="PANTHER" id="PTHR10992">
    <property type="entry name" value="METHYLESTERASE FAMILY MEMBER"/>
    <property type="match status" value="1"/>
</dbReference>
<dbReference type="InterPro" id="IPR000073">
    <property type="entry name" value="AB_hydrolase_1"/>
</dbReference>
<organism evidence="2 3">
    <name type="scientific">Aquilegia coerulea</name>
    <name type="common">Rocky mountain columbine</name>
    <dbReference type="NCBI Taxonomy" id="218851"/>
    <lineage>
        <taxon>Eukaryota</taxon>
        <taxon>Viridiplantae</taxon>
        <taxon>Streptophyta</taxon>
        <taxon>Embryophyta</taxon>
        <taxon>Tracheophyta</taxon>
        <taxon>Spermatophyta</taxon>
        <taxon>Magnoliopsida</taxon>
        <taxon>Ranunculales</taxon>
        <taxon>Ranunculaceae</taxon>
        <taxon>Thalictroideae</taxon>
        <taxon>Aquilegia</taxon>
    </lineage>
</organism>
<dbReference type="STRING" id="218851.A0A2G5E9D1"/>
<dbReference type="Gene3D" id="3.40.50.1820">
    <property type="entry name" value="alpha/beta hydrolase"/>
    <property type="match status" value="1"/>
</dbReference>
<dbReference type="GO" id="GO:0009696">
    <property type="term" value="P:salicylic acid metabolic process"/>
    <property type="evidence" value="ECO:0007669"/>
    <property type="project" value="TreeGrafter"/>
</dbReference>
<dbReference type="FunFam" id="3.40.50.1820:FF:000051">
    <property type="entry name" value="(S)-hydroxynitrile lyase"/>
    <property type="match status" value="1"/>
</dbReference>
<gene>
    <name evidence="2" type="ORF">AQUCO_01000319v1</name>
</gene>
<dbReference type="SUPFAM" id="SSF53474">
    <property type="entry name" value="alpha/beta-Hydrolases"/>
    <property type="match status" value="1"/>
</dbReference>
<dbReference type="InParanoid" id="A0A2G5E9D1"/>
<dbReference type="AlphaFoldDB" id="A0A2G5E9D1"/>
<dbReference type="FunCoup" id="A0A2G5E9D1">
    <property type="interactions" value="15"/>
</dbReference>
<dbReference type="GO" id="GO:0080030">
    <property type="term" value="F:methyl indole-3-acetate esterase activity"/>
    <property type="evidence" value="ECO:0007669"/>
    <property type="project" value="TreeGrafter"/>
</dbReference>
<dbReference type="OrthoDB" id="408373at2759"/>
<evidence type="ECO:0000259" key="1">
    <source>
        <dbReference type="Pfam" id="PF12697"/>
    </source>
</evidence>